<protein>
    <submittedName>
        <fullName evidence="1">Uncharacterized protein</fullName>
    </submittedName>
</protein>
<name>A0ABX2HBG1_9FIRM</name>
<reference evidence="1 2" key="1">
    <citation type="journal article" date="2020" name="Cell Host Microbe">
        <title>Functional and Genomic Variation between Human-Derived Isolates of Lachnospiraceae Reveals Inter- and Intra-Species Diversity.</title>
        <authorList>
            <person name="Sorbara M.T."/>
            <person name="Littmann E.R."/>
            <person name="Fontana E."/>
            <person name="Moody T.U."/>
            <person name="Kohout C.E."/>
            <person name="Gjonbalaj M."/>
            <person name="Eaton V."/>
            <person name="Seok R."/>
            <person name="Leiner I.M."/>
            <person name="Pamer E.G."/>
        </authorList>
    </citation>
    <scope>NUCLEOTIDE SEQUENCE [LARGE SCALE GENOMIC DNA]</scope>
    <source>
        <strain evidence="1 2">MSK.17.74</strain>
    </source>
</reference>
<evidence type="ECO:0000313" key="1">
    <source>
        <dbReference type="EMBL" id="NSG87512.1"/>
    </source>
</evidence>
<comment type="caution">
    <text evidence="1">The sequence shown here is derived from an EMBL/GenBank/DDBJ whole genome shotgun (WGS) entry which is preliminary data.</text>
</comment>
<dbReference type="GeneID" id="69513959"/>
<proteinExistence type="predicted"/>
<organism evidence="1 2">
    <name type="scientific">Blautia faecis</name>
    <dbReference type="NCBI Taxonomy" id="871665"/>
    <lineage>
        <taxon>Bacteria</taxon>
        <taxon>Bacillati</taxon>
        <taxon>Bacillota</taxon>
        <taxon>Clostridia</taxon>
        <taxon>Lachnospirales</taxon>
        <taxon>Lachnospiraceae</taxon>
        <taxon>Blautia</taxon>
    </lineage>
</organism>
<gene>
    <name evidence="1" type="ORF">G5B17_19375</name>
</gene>
<keyword evidence="2" id="KW-1185">Reference proteome</keyword>
<accession>A0ABX2HBG1</accession>
<dbReference type="EMBL" id="JAAITS010000082">
    <property type="protein sequence ID" value="NSG87512.1"/>
    <property type="molecule type" value="Genomic_DNA"/>
</dbReference>
<evidence type="ECO:0000313" key="2">
    <source>
        <dbReference type="Proteomes" id="UP001644719"/>
    </source>
</evidence>
<dbReference type="Proteomes" id="UP001644719">
    <property type="component" value="Unassembled WGS sequence"/>
</dbReference>
<sequence length="68" mass="7695">MFRNLEAEQARFGYTNQQMADKSMMFATDNEPREKGGDNDRNDGYFWLSVSSVDLELSVPSSTGEHVS</sequence>
<dbReference type="RefSeq" id="WP_118584274.1">
    <property type="nucleotide sequence ID" value="NZ_JAAINN010000076.1"/>
</dbReference>